<organism evidence="2 3">
    <name type="scientific">Globisporangium ultimum (strain ATCC 200006 / CBS 805.95 / DAOM BR144)</name>
    <name type="common">Pythium ultimum</name>
    <dbReference type="NCBI Taxonomy" id="431595"/>
    <lineage>
        <taxon>Eukaryota</taxon>
        <taxon>Sar</taxon>
        <taxon>Stramenopiles</taxon>
        <taxon>Oomycota</taxon>
        <taxon>Peronosporomycetes</taxon>
        <taxon>Pythiales</taxon>
        <taxon>Pythiaceae</taxon>
        <taxon>Globisporangium</taxon>
    </lineage>
</organism>
<evidence type="ECO:0000313" key="3">
    <source>
        <dbReference type="Proteomes" id="UP000019132"/>
    </source>
</evidence>
<keyword evidence="3" id="KW-1185">Reference proteome</keyword>
<dbReference type="InterPro" id="IPR052727">
    <property type="entry name" value="Rab4/Rab5_effector"/>
</dbReference>
<dbReference type="InterPro" id="IPR023393">
    <property type="entry name" value="START-like_dom_sf"/>
</dbReference>
<feature type="compositionally biased region" description="Low complexity" evidence="1">
    <location>
        <begin position="371"/>
        <end position="390"/>
    </location>
</feature>
<feature type="region of interest" description="Disordered" evidence="1">
    <location>
        <begin position="370"/>
        <end position="390"/>
    </location>
</feature>
<dbReference type="InParanoid" id="K3WD00"/>
<dbReference type="PANTHER" id="PTHR13510:SF44">
    <property type="entry name" value="RABENOSYN-5"/>
    <property type="match status" value="1"/>
</dbReference>
<dbReference type="EnsemblProtists" id="PYU1_T002841">
    <property type="protein sequence ID" value="PYU1_T002841"/>
    <property type="gene ID" value="PYU1_G002838"/>
</dbReference>
<dbReference type="Gene3D" id="3.30.530.20">
    <property type="match status" value="1"/>
</dbReference>
<name>K3WD00_GLOUD</name>
<dbReference type="VEuPathDB" id="FungiDB:PYU1_G002838"/>
<reference evidence="2" key="3">
    <citation type="submission" date="2015-02" db="UniProtKB">
        <authorList>
            <consortium name="EnsemblProtists"/>
        </authorList>
    </citation>
    <scope>IDENTIFICATION</scope>
    <source>
        <strain evidence="2">DAOM BR144</strain>
    </source>
</reference>
<reference evidence="3" key="1">
    <citation type="journal article" date="2010" name="Genome Biol.">
        <title>Genome sequence of the necrotrophic plant pathogen Pythium ultimum reveals original pathogenicity mechanisms and effector repertoire.</title>
        <authorList>
            <person name="Levesque C.A."/>
            <person name="Brouwer H."/>
            <person name="Cano L."/>
            <person name="Hamilton J.P."/>
            <person name="Holt C."/>
            <person name="Huitema E."/>
            <person name="Raffaele S."/>
            <person name="Robideau G.P."/>
            <person name="Thines M."/>
            <person name="Win J."/>
            <person name="Zerillo M.M."/>
            <person name="Beakes G.W."/>
            <person name="Boore J.L."/>
            <person name="Busam D."/>
            <person name="Dumas B."/>
            <person name="Ferriera S."/>
            <person name="Fuerstenberg S.I."/>
            <person name="Gachon C.M."/>
            <person name="Gaulin E."/>
            <person name="Govers F."/>
            <person name="Grenville-Briggs L."/>
            <person name="Horner N."/>
            <person name="Hostetler J."/>
            <person name="Jiang R.H."/>
            <person name="Johnson J."/>
            <person name="Krajaejun T."/>
            <person name="Lin H."/>
            <person name="Meijer H.J."/>
            <person name="Moore B."/>
            <person name="Morris P."/>
            <person name="Phuntmart V."/>
            <person name="Puiu D."/>
            <person name="Shetty J."/>
            <person name="Stajich J.E."/>
            <person name="Tripathy S."/>
            <person name="Wawra S."/>
            <person name="van West P."/>
            <person name="Whitty B.R."/>
            <person name="Coutinho P.M."/>
            <person name="Henrissat B."/>
            <person name="Martin F."/>
            <person name="Thomas P.D."/>
            <person name="Tyler B.M."/>
            <person name="De Vries R.P."/>
            <person name="Kamoun S."/>
            <person name="Yandell M."/>
            <person name="Tisserat N."/>
            <person name="Buell C.R."/>
        </authorList>
    </citation>
    <scope>NUCLEOTIDE SEQUENCE</scope>
    <source>
        <strain evidence="3">DAOM:BR144</strain>
    </source>
</reference>
<evidence type="ECO:0008006" key="4">
    <source>
        <dbReference type="Google" id="ProtNLM"/>
    </source>
</evidence>
<dbReference type="Proteomes" id="UP000019132">
    <property type="component" value="Unassembled WGS sequence"/>
</dbReference>
<evidence type="ECO:0000313" key="2">
    <source>
        <dbReference type="EnsemblProtists" id="PYU1_T002841"/>
    </source>
</evidence>
<proteinExistence type="predicted"/>
<dbReference type="eggNOG" id="ENOG502SKFA">
    <property type="taxonomic scope" value="Eukaryota"/>
</dbReference>
<protein>
    <recommendedName>
        <fullName evidence="4">FYVE-type domain-containing protein</fullName>
    </recommendedName>
</protein>
<dbReference type="AlphaFoldDB" id="K3WD00"/>
<evidence type="ECO:0000256" key="1">
    <source>
        <dbReference type="SAM" id="MobiDB-lite"/>
    </source>
</evidence>
<dbReference type="EMBL" id="GL376628">
    <property type="status" value="NOT_ANNOTATED_CDS"/>
    <property type="molecule type" value="Genomic_DNA"/>
</dbReference>
<reference evidence="3" key="2">
    <citation type="submission" date="2010-04" db="EMBL/GenBank/DDBJ databases">
        <authorList>
            <person name="Buell R."/>
            <person name="Hamilton J."/>
            <person name="Hostetler J."/>
        </authorList>
    </citation>
    <scope>NUCLEOTIDE SEQUENCE [LARGE SCALE GENOMIC DNA]</scope>
    <source>
        <strain evidence="3">DAOM:BR144</strain>
    </source>
</reference>
<dbReference type="OMA" id="LADKRWK"/>
<sequence length="405" mass="45126">MFPLPANTFPPIELSEKDTQTLETLANFFVQETIQKYQEHRLVNKGIVDTNTWKKVKQREDVRVYRERYPTHDASEGASSGALHMMPKLITVGTIRGNLDDVMYGVVNVSSDAMKLKSAYVGDGFVDWGNLACLIKPTPQNPFRELSIKWTVKGHSLLIGAVLRARDNIYIESTGITETKDGERIGYHLQHSVDLPDARELHEYNIVRMKISFCHLYRQRKEGVVDVFIHGVMCPMGDAPASLSALTAAEVSVSVWKNMHCATMKKLAWLVRNNKPTATPAQRGSTCGVCTKNLSSGFSMTSQKDRTCRLCLEPACSRCRETHTICFTSAFSDSVIQRKMQFCTSCLKRASRANPIEIAVSEMSEGERELSQISSMSITSSTMSGSSMSSAESSSQLLSLSYLYE</sequence>
<accession>K3WD00</accession>
<dbReference type="PANTHER" id="PTHR13510">
    <property type="entry name" value="FYVE-FINGER-CONTAINING RAB5 EFFECTOR PROTEIN RABENOSYN-5-RELATED"/>
    <property type="match status" value="1"/>
</dbReference>
<dbReference type="HOGENOM" id="CLU_015303_0_1_1"/>